<organism evidence="2 3">
    <name type="scientific">Heliomicrobium undosum</name>
    <dbReference type="NCBI Taxonomy" id="121734"/>
    <lineage>
        <taxon>Bacteria</taxon>
        <taxon>Bacillati</taxon>
        <taxon>Bacillota</taxon>
        <taxon>Clostridia</taxon>
        <taxon>Eubacteriales</taxon>
        <taxon>Heliobacteriaceae</taxon>
        <taxon>Heliomicrobium</taxon>
    </lineage>
</organism>
<keyword evidence="1" id="KW-1133">Transmembrane helix</keyword>
<keyword evidence="1" id="KW-0472">Membrane</keyword>
<dbReference type="OrthoDB" id="9856860at2"/>
<proteinExistence type="predicted"/>
<dbReference type="EMBL" id="WXEY01000001">
    <property type="protein sequence ID" value="MZP28426.1"/>
    <property type="molecule type" value="Genomic_DNA"/>
</dbReference>
<dbReference type="RefSeq" id="WP_161253825.1">
    <property type="nucleotide sequence ID" value="NZ_WXEY01000001.1"/>
</dbReference>
<name>A0A845KZ71_9FIRM</name>
<sequence length="166" mass="18207">MSEWMSPTGEQGGGIKEDYRTAIRFFLRLGSAGYLLLTLLAAISVAAIVSGCMAASEPVTWRHYTGLFTAALGAGTIALCLPIARAFQLTWEVERLIAQDQIRIIYDSGPWRLAVGTLFHTRQARLPLWMEASIGHAASEYAGDFYLSAESLQRRLEAVARQALAE</sequence>
<keyword evidence="3" id="KW-1185">Reference proteome</keyword>
<comment type="caution">
    <text evidence="2">The sequence shown here is derived from an EMBL/GenBank/DDBJ whole genome shotgun (WGS) entry which is preliminary data.</text>
</comment>
<dbReference type="AlphaFoldDB" id="A0A845KZ71"/>
<gene>
    <name evidence="2" type="ORF">GTO91_01645</name>
</gene>
<protein>
    <submittedName>
        <fullName evidence="2">Uncharacterized protein</fullName>
    </submittedName>
</protein>
<dbReference type="Proteomes" id="UP000463470">
    <property type="component" value="Unassembled WGS sequence"/>
</dbReference>
<evidence type="ECO:0000256" key="1">
    <source>
        <dbReference type="SAM" id="Phobius"/>
    </source>
</evidence>
<feature type="transmembrane region" description="Helical" evidence="1">
    <location>
        <begin position="34"/>
        <end position="56"/>
    </location>
</feature>
<feature type="transmembrane region" description="Helical" evidence="1">
    <location>
        <begin position="68"/>
        <end position="87"/>
    </location>
</feature>
<accession>A0A845KZ71</accession>
<keyword evidence="1" id="KW-0812">Transmembrane</keyword>
<reference evidence="2 3" key="1">
    <citation type="submission" date="2020-01" db="EMBL/GenBank/DDBJ databases">
        <title>Whole-genome sequence of Heliobacterium undosum DSM 13378.</title>
        <authorList>
            <person name="Kyndt J.A."/>
            <person name="Meyer T.E."/>
        </authorList>
    </citation>
    <scope>NUCLEOTIDE SEQUENCE [LARGE SCALE GENOMIC DNA]</scope>
    <source>
        <strain evidence="2 3">DSM 13378</strain>
    </source>
</reference>
<evidence type="ECO:0000313" key="3">
    <source>
        <dbReference type="Proteomes" id="UP000463470"/>
    </source>
</evidence>
<evidence type="ECO:0000313" key="2">
    <source>
        <dbReference type="EMBL" id="MZP28426.1"/>
    </source>
</evidence>